<dbReference type="PANTHER" id="PTHR21180">
    <property type="entry name" value="ENDONUCLEASE/EXONUCLEASE/PHOSPHATASE FAMILY DOMAIN-CONTAINING PROTEIN 1"/>
    <property type="match status" value="1"/>
</dbReference>
<evidence type="ECO:0000313" key="3">
    <source>
        <dbReference type="EMBL" id="MCG6505056.1"/>
    </source>
</evidence>
<name>A0ABS9NQH9_9NEIS</name>
<keyword evidence="4" id="KW-1185">Reference proteome</keyword>
<dbReference type="SUPFAM" id="SSF47781">
    <property type="entry name" value="RuvA domain 2-like"/>
    <property type="match status" value="1"/>
</dbReference>
<dbReference type="InterPro" id="IPR051675">
    <property type="entry name" value="Endo/Exo/Phosphatase_dom_1"/>
</dbReference>
<dbReference type="InterPro" id="IPR010994">
    <property type="entry name" value="RuvA_2-like"/>
</dbReference>
<dbReference type="SMART" id="SM00278">
    <property type="entry name" value="HhH1"/>
    <property type="match status" value="2"/>
</dbReference>
<keyword evidence="1" id="KW-0732">Signal</keyword>
<reference evidence="3 4" key="1">
    <citation type="submission" date="2022-02" db="EMBL/GenBank/DDBJ databases">
        <title>Genome sequence data of Kingella unionensis sp. nov. strain CICC 24913 (CCUG 75125).</title>
        <authorList>
            <person name="Xiao M."/>
        </authorList>
    </citation>
    <scope>NUCLEOTIDE SEQUENCE [LARGE SCALE GENOMIC DNA]</scope>
    <source>
        <strain evidence="3 4">CICC 24913</strain>
    </source>
</reference>
<dbReference type="RefSeq" id="WP_238748619.1">
    <property type="nucleotide sequence ID" value="NZ_JAKOOW010000077.1"/>
</dbReference>
<evidence type="ECO:0000313" key="4">
    <source>
        <dbReference type="Proteomes" id="UP001298424"/>
    </source>
</evidence>
<feature type="chain" id="PRO_5045212509" evidence="1">
    <location>
        <begin position="20"/>
        <end position="126"/>
    </location>
</feature>
<dbReference type="InterPro" id="IPR003583">
    <property type="entry name" value="Hlx-hairpin-Hlx_DNA-bd_motif"/>
</dbReference>
<evidence type="ECO:0000259" key="2">
    <source>
        <dbReference type="SMART" id="SM00278"/>
    </source>
</evidence>
<dbReference type="Gene3D" id="1.10.150.280">
    <property type="entry name" value="AF1531-like domain"/>
    <property type="match status" value="1"/>
</dbReference>
<protein>
    <submittedName>
        <fullName evidence="3">Helix-hairpin-helix domain-containing protein</fullName>
    </submittedName>
</protein>
<sequence length="126" mass="12799">MKKLLFILFAALSFSFAAAVVDINTATAQELTTIKGIGAKTAEKIVAYREANGPFKSVDDLTKVSGIKEKRLDKIRAELTVGGAGSAKAAAAKPATGKAAGKAADKAAAAKEAVKEKAAPAKPAAK</sequence>
<dbReference type="Proteomes" id="UP001298424">
    <property type="component" value="Unassembled WGS sequence"/>
</dbReference>
<organism evidence="3 4">
    <name type="scientific">Kingella pumchi</name>
    <dbReference type="NCBI Taxonomy" id="2779506"/>
    <lineage>
        <taxon>Bacteria</taxon>
        <taxon>Pseudomonadati</taxon>
        <taxon>Pseudomonadota</taxon>
        <taxon>Betaproteobacteria</taxon>
        <taxon>Neisseriales</taxon>
        <taxon>Neisseriaceae</taxon>
        <taxon>Kingella</taxon>
    </lineage>
</organism>
<dbReference type="EMBL" id="JAKOOW010000077">
    <property type="protein sequence ID" value="MCG6505056.1"/>
    <property type="molecule type" value="Genomic_DNA"/>
</dbReference>
<dbReference type="PANTHER" id="PTHR21180:SF32">
    <property type="entry name" value="ENDONUCLEASE_EXONUCLEASE_PHOSPHATASE FAMILY DOMAIN-CONTAINING PROTEIN 1"/>
    <property type="match status" value="1"/>
</dbReference>
<feature type="signal peptide" evidence="1">
    <location>
        <begin position="1"/>
        <end position="19"/>
    </location>
</feature>
<feature type="domain" description="Helix-hairpin-helix DNA-binding motif class 1" evidence="2">
    <location>
        <begin position="59"/>
        <end position="78"/>
    </location>
</feature>
<dbReference type="Pfam" id="PF12836">
    <property type="entry name" value="HHH_3"/>
    <property type="match status" value="1"/>
</dbReference>
<gene>
    <name evidence="3" type="ORF">MB824_11215</name>
</gene>
<feature type="domain" description="Helix-hairpin-helix DNA-binding motif class 1" evidence="2">
    <location>
        <begin position="29"/>
        <end position="48"/>
    </location>
</feature>
<comment type="caution">
    <text evidence="3">The sequence shown here is derived from an EMBL/GenBank/DDBJ whole genome shotgun (WGS) entry which is preliminary data.</text>
</comment>
<accession>A0ABS9NQH9</accession>
<dbReference type="NCBIfam" id="TIGR00426">
    <property type="entry name" value="competence protein ComEA helix-hairpin-helix repeat region"/>
    <property type="match status" value="1"/>
</dbReference>
<dbReference type="InterPro" id="IPR004509">
    <property type="entry name" value="Competence_ComEA_HhH"/>
</dbReference>
<evidence type="ECO:0000256" key="1">
    <source>
        <dbReference type="SAM" id="SignalP"/>
    </source>
</evidence>
<proteinExistence type="predicted"/>